<evidence type="ECO:0000313" key="2">
    <source>
        <dbReference type="Proteomes" id="UP000183815"/>
    </source>
</evidence>
<reference evidence="1 2" key="1">
    <citation type="submission" date="2016-08" db="EMBL/GenBank/DDBJ databases">
        <title>New Insights into Marine Group III Euryarchaeota, from dark to light.</title>
        <authorList>
            <person name="Haro-Moreno J.M."/>
            <person name="Rodriguez-Valera F."/>
            <person name="Lopez-Garcia P."/>
            <person name="Moreira D."/>
            <person name="Martin-Cuadrado A.B."/>
        </authorList>
    </citation>
    <scope>NUCLEOTIDE SEQUENCE [LARGE SCALE GENOMIC DNA]</scope>
    <source>
        <strain evidence="1">CG-Bathy1</strain>
    </source>
</reference>
<proteinExistence type="predicted"/>
<gene>
    <name evidence="1" type="ORF">BEU04_05000</name>
</gene>
<protein>
    <submittedName>
        <fullName evidence="1">Uncharacterized protein</fullName>
    </submittedName>
</protein>
<accession>A0A1J5T5C7</accession>
<dbReference type="EMBL" id="MIYU01000015">
    <property type="protein sequence ID" value="OIR16090.1"/>
    <property type="molecule type" value="Genomic_DNA"/>
</dbReference>
<sequence length="315" mass="35220">MSPFFNIHKFFTLISVMMVLPFTGCIDTGGGLNPFDNSLERPKWGLGNQWSYAIVTPEVDVVTTMVVANINEVDYEMGAADLRDAQLHATLNYNPALGRVSRSNLEIYENGEPQKLFSFPLEEDKSWTFTLLGVSDFIARVDRITDNEARIVAGAPTGEQIVYTYSSDISWLTSLSYTNTEGLDLLSMTLIDYADDFNGEVHFLRAGDLYSEIWEDTSVDIFDTFISGHHSSGEEWDKIIFYLETRTADDASGDFILKDPVGNEAIFRPLTPNTDAVEWGSLDARTGEWQIQLALEGDSRVRLVVAGALSYSWNV</sequence>
<name>A0A1J5T5C7_9ARCH</name>
<comment type="caution">
    <text evidence="1">The sequence shown here is derived from an EMBL/GenBank/DDBJ whole genome shotgun (WGS) entry which is preliminary data.</text>
</comment>
<dbReference type="Proteomes" id="UP000183815">
    <property type="component" value="Unassembled WGS sequence"/>
</dbReference>
<evidence type="ECO:0000313" key="1">
    <source>
        <dbReference type="EMBL" id="OIR16090.1"/>
    </source>
</evidence>
<dbReference type="AlphaFoldDB" id="A0A1J5T5C7"/>
<organism evidence="1 2">
    <name type="scientific">Marine Group III euryarchaeote CG-Bathy1</name>
    <dbReference type="NCBI Taxonomy" id="1889001"/>
    <lineage>
        <taxon>Archaea</taxon>
        <taxon>Methanobacteriati</taxon>
        <taxon>Thermoplasmatota</taxon>
        <taxon>Thermoplasmata</taxon>
        <taxon>Candidatus Thermoprofundales</taxon>
    </lineage>
</organism>